<reference evidence="1" key="1">
    <citation type="submission" date="2015-12" db="EMBL/GenBank/DDBJ databases">
        <title>Gene expression during late stages of embryo sac development: a critical building block for successful pollen-pistil interactions.</title>
        <authorList>
            <person name="Liu Y."/>
            <person name="Joly V."/>
            <person name="Sabar M."/>
            <person name="Matton D.P."/>
        </authorList>
    </citation>
    <scope>NUCLEOTIDE SEQUENCE</scope>
</reference>
<dbReference type="AlphaFoldDB" id="A0A0V0HDW2"/>
<protein>
    <submittedName>
        <fullName evidence="1">Putative ovule protein</fullName>
    </submittedName>
</protein>
<proteinExistence type="predicted"/>
<feature type="non-terminal residue" evidence="1">
    <location>
        <position position="1"/>
    </location>
</feature>
<evidence type="ECO:0000313" key="1">
    <source>
        <dbReference type="EMBL" id="JAP17686.1"/>
    </source>
</evidence>
<sequence>PARGHCYYGKIEQLYDLLVIRLCSLVITMSGTKTARCQTWTSRYDTWTSVYLLAYKMFWKIQHQYIVII</sequence>
<dbReference type="EMBL" id="GEDG01022217">
    <property type="protein sequence ID" value="JAP17686.1"/>
    <property type="molecule type" value="Transcribed_RNA"/>
</dbReference>
<organism evidence="1">
    <name type="scientific">Solanum chacoense</name>
    <name type="common">Chaco potato</name>
    <dbReference type="NCBI Taxonomy" id="4108"/>
    <lineage>
        <taxon>Eukaryota</taxon>
        <taxon>Viridiplantae</taxon>
        <taxon>Streptophyta</taxon>
        <taxon>Embryophyta</taxon>
        <taxon>Tracheophyta</taxon>
        <taxon>Spermatophyta</taxon>
        <taxon>Magnoliopsida</taxon>
        <taxon>eudicotyledons</taxon>
        <taxon>Gunneridae</taxon>
        <taxon>Pentapetalae</taxon>
        <taxon>asterids</taxon>
        <taxon>lamiids</taxon>
        <taxon>Solanales</taxon>
        <taxon>Solanaceae</taxon>
        <taxon>Solanoideae</taxon>
        <taxon>Solaneae</taxon>
        <taxon>Solanum</taxon>
    </lineage>
</organism>
<name>A0A0V0HDW2_SOLCH</name>
<accession>A0A0V0HDW2</accession>